<evidence type="ECO:0000313" key="3">
    <source>
        <dbReference type="EMBL" id="KAJ3472232.1"/>
    </source>
</evidence>
<dbReference type="Pfam" id="PF00293">
    <property type="entry name" value="NUDIX"/>
    <property type="match status" value="1"/>
</dbReference>
<feature type="domain" description="Nudix hydrolase" evidence="2">
    <location>
        <begin position="8"/>
        <end position="127"/>
    </location>
</feature>
<sequence>MSPRSSTPDLKERATIVCRQGQKVLLVARTAARWALPGGTIKSDELPLDAASRELGEETGLIGLELTYAFQFGGLTKLHHVFVADVPVHAKPQPGMEITRCRWFGHFEVNSLPTSVPTLQIVEFLYNRPLVTEVDVSPGR</sequence>
<proteinExistence type="predicted"/>
<dbReference type="SUPFAM" id="SSF55811">
    <property type="entry name" value="Nudix"/>
    <property type="match status" value="1"/>
</dbReference>
<evidence type="ECO:0000256" key="1">
    <source>
        <dbReference type="ARBA" id="ARBA00022801"/>
    </source>
</evidence>
<dbReference type="PROSITE" id="PS51462">
    <property type="entry name" value="NUDIX"/>
    <property type="match status" value="1"/>
</dbReference>
<dbReference type="InterPro" id="IPR020084">
    <property type="entry name" value="NUDIX_hydrolase_CS"/>
</dbReference>
<dbReference type="EMBL" id="JANAWD010002244">
    <property type="protein sequence ID" value="KAJ3472232.1"/>
    <property type="molecule type" value="Genomic_DNA"/>
</dbReference>
<protein>
    <recommendedName>
        <fullName evidence="2">Nudix hydrolase domain-containing protein</fullName>
    </recommendedName>
</protein>
<dbReference type="Proteomes" id="UP001212997">
    <property type="component" value="Unassembled WGS sequence"/>
</dbReference>
<dbReference type="PANTHER" id="PTHR43736:SF1">
    <property type="entry name" value="DIHYDRONEOPTERIN TRIPHOSPHATE DIPHOSPHATASE"/>
    <property type="match status" value="1"/>
</dbReference>
<dbReference type="CDD" id="cd04667">
    <property type="entry name" value="NUDIX_Hydrolase"/>
    <property type="match status" value="1"/>
</dbReference>
<name>A0AAD5UN57_9APHY</name>
<dbReference type="PANTHER" id="PTHR43736">
    <property type="entry name" value="ADP-RIBOSE PYROPHOSPHATASE"/>
    <property type="match status" value="1"/>
</dbReference>
<reference evidence="3" key="1">
    <citation type="submission" date="2022-07" db="EMBL/GenBank/DDBJ databases">
        <title>Genome Sequence of Physisporinus lineatus.</title>
        <authorList>
            <person name="Buettner E."/>
        </authorList>
    </citation>
    <scope>NUCLEOTIDE SEQUENCE</scope>
    <source>
        <strain evidence="3">VT162</strain>
    </source>
</reference>
<keyword evidence="1" id="KW-0378">Hydrolase</keyword>
<dbReference type="InterPro" id="IPR000086">
    <property type="entry name" value="NUDIX_hydrolase_dom"/>
</dbReference>
<accession>A0AAD5UN57</accession>
<evidence type="ECO:0000259" key="2">
    <source>
        <dbReference type="PROSITE" id="PS51462"/>
    </source>
</evidence>
<dbReference type="Gene3D" id="3.90.79.10">
    <property type="entry name" value="Nucleoside Triphosphate Pyrophosphohydrolase"/>
    <property type="match status" value="1"/>
</dbReference>
<keyword evidence="4" id="KW-1185">Reference proteome</keyword>
<gene>
    <name evidence="3" type="ORF">NLI96_g13389</name>
</gene>
<evidence type="ECO:0000313" key="4">
    <source>
        <dbReference type="Proteomes" id="UP001212997"/>
    </source>
</evidence>
<dbReference type="PROSITE" id="PS00893">
    <property type="entry name" value="NUDIX_BOX"/>
    <property type="match status" value="1"/>
</dbReference>
<comment type="caution">
    <text evidence="3">The sequence shown here is derived from an EMBL/GenBank/DDBJ whole genome shotgun (WGS) entry which is preliminary data.</text>
</comment>
<dbReference type="InterPro" id="IPR015797">
    <property type="entry name" value="NUDIX_hydrolase-like_dom_sf"/>
</dbReference>
<dbReference type="GO" id="GO:0016787">
    <property type="term" value="F:hydrolase activity"/>
    <property type="evidence" value="ECO:0007669"/>
    <property type="project" value="UniProtKB-KW"/>
</dbReference>
<dbReference type="AlphaFoldDB" id="A0AAD5UN57"/>
<organism evidence="3 4">
    <name type="scientific">Meripilus lineatus</name>
    <dbReference type="NCBI Taxonomy" id="2056292"/>
    <lineage>
        <taxon>Eukaryota</taxon>
        <taxon>Fungi</taxon>
        <taxon>Dikarya</taxon>
        <taxon>Basidiomycota</taxon>
        <taxon>Agaricomycotina</taxon>
        <taxon>Agaricomycetes</taxon>
        <taxon>Polyporales</taxon>
        <taxon>Meripilaceae</taxon>
        <taxon>Meripilus</taxon>
    </lineage>
</organism>